<dbReference type="GO" id="GO:0006543">
    <property type="term" value="P:L-glutamine catabolic process"/>
    <property type="evidence" value="ECO:0007669"/>
    <property type="project" value="UniProtKB-UniRule"/>
</dbReference>
<dbReference type="Gene3D" id="3.40.50.880">
    <property type="match status" value="1"/>
</dbReference>
<protein>
    <recommendedName>
        <fullName evidence="10">Pyridoxal 5'-phosphate synthase subunit PdxT</fullName>
        <ecNumber evidence="10">4.3.3.6</ecNumber>
    </recommendedName>
    <alternativeName>
        <fullName evidence="10">Pdx2</fullName>
    </alternativeName>
    <alternativeName>
        <fullName evidence="10">Pyridoxal 5'-phosphate synthase glutaminase subunit</fullName>
        <ecNumber evidence="10">3.5.1.2</ecNumber>
    </alternativeName>
</protein>
<dbReference type="NCBIfam" id="TIGR03800">
    <property type="entry name" value="PLP_synth_Pdx2"/>
    <property type="match status" value="1"/>
</dbReference>
<dbReference type="GO" id="GO:0008614">
    <property type="term" value="P:pyridoxine metabolic process"/>
    <property type="evidence" value="ECO:0007669"/>
    <property type="project" value="TreeGrafter"/>
</dbReference>
<name>A0A7V3KPK0_UNCW3</name>
<evidence type="ECO:0000256" key="10">
    <source>
        <dbReference type="HAMAP-Rule" id="MF_01615"/>
    </source>
</evidence>
<accession>A0A7V3KPK0</accession>
<feature type="active site" description="Charge relay system" evidence="10 11">
    <location>
        <position position="175"/>
    </location>
</feature>
<evidence type="ECO:0000256" key="5">
    <source>
        <dbReference type="ARBA" id="ARBA00023239"/>
    </source>
</evidence>
<dbReference type="PROSITE" id="PS51274">
    <property type="entry name" value="GATASE_COBBQ"/>
    <property type="match status" value="1"/>
</dbReference>
<gene>
    <name evidence="10 13" type="primary">pdxT</name>
    <name evidence="13" type="ORF">ENV38_06230</name>
</gene>
<evidence type="ECO:0000256" key="3">
    <source>
        <dbReference type="ARBA" id="ARBA00022898"/>
    </source>
</evidence>
<evidence type="ECO:0000256" key="2">
    <source>
        <dbReference type="ARBA" id="ARBA00022801"/>
    </source>
</evidence>
<comment type="subunit">
    <text evidence="9 10">In the presence of PdxS, forms a dodecamer of heterodimers. Only shows activity in the heterodimer.</text>
</comment>
<comment type="function">
    <text evidence="8 10">Catalyzes the hydrolysis of glutamine to glutamate and ammonia as part of the biosynthesis of pyridoxal 5'-phosphate. The resulting ammonia molecule is channeled to the active site of PdxS.</text>
</comment>
<feature type="active site" description="Nucleophile" evidence="10 11">
    <location>
        <position position="78"/>
    </location>
</feature>
<comment type="catalytic activity">
    <reaction evidence="7 10">
        <text>L-glutamine + H2O = L-glutamate + NH4(+)</text>
        <dbReference type="Rhea" id="RHEA:15889"/>
        <dbReference type="ChEBI" id="CHEBI:15377"/>
        <dbReference type="ChEBI" id="CHEBI:28938"/>
        <dbReference type="ChEBI" id="CHEBI:29985"/>
        <dbReference type="ChEBI" id="CHEBI:58359"/>
        <dbReference type="EC" id="3.5.1.2"/>
    </reaction>
</comment>
<dbReference type="EMBL" id="DTGD01000233">
    <property type="protein sequence ID" value="HGB36480.1"/>
    <property type="molecule type" value="Genomic_DNA"/>
</dbReference>
<feature type="binding site" evidence="10 12">
    <location>
        <position position="107"/>
    </location>
    <ligand>
        <name>L-glutamine</name>
        <dbReference type="ChEBI" id="CHEBI:58359"/>
    </ligand>
</feature>
<dbReference type="CDD" id="cd01749">
    <property type="entry name" value="GATase1_PB"/>
    <property type="match status" value="1"/>
</dbReference>
<evidence type="ECO:0000256" key="9">
    <source>
        <dbReference type="ARBA" id="ARBA00064749"/>
    </source>
</evidence>
<dbReference type="FunFam" id="3.40.50.880:FF:000010">
    <property type="entry name" value="uncharacterized protein LOC100176842 isoform X2"/>
    <property type="match status" value="1"/>
</dbReference>
<dbReference type="InterPro" id="IPR002161">
    <property type="entry name" value="PdxT/SNO"/>
</dbReference>
<dbReference type="HAMAP" id="MF_01615">
    <property type="entry name" value="PdxT"/>
    <property type="match status" value="1"/>
</dbReference>
<reference evidence="13" key="1">
    <citation type="journal article" date="2020" name="mSystems">
        <title>Genome- and Community-Level Interaction Insights into Carbon Utilization and Element Cycling Functions of Hydrothermarchaeota in Hydrothermal Sediment.</title>
        <authorList>
            <person name="Zhou Z."/>
            <person name="Liu Y."/>
            <person name="Xu W."/>
            <person name="Pan J."/>
            <person name="Luo Z.H."/>
            <person name="Li M."/>
        </authorList>
    </citation>
    <scope>NUCLEOTIDE SEQUENCE [LARGE SCALE GENOMIC DNA]</scope>
    <source>
        <strain evidence="13">SpSt-754</strain>
    </source>
</reference>
<dbReference type="EC" id="4.3.3.6" evidence="10"/>
<evidence type="ECO:0000256" key="8">
    <source>
        <dbReference type="ARBA" id="ARBA00054599"/>
    </source>
</evidence>
<dbReference type="GO" id="GO:0042823">
    <property type="term" value="P:pyridoxal phosphate biosynthetic process"/>
    <property type="evidence" value="ECO:0007669"/>
    <property type="project" value="UniProtKB-UniRule"/>
</dbReference>
<dbReference type="InterPro" id="IPR021196">
    <property type="entry name" value="PdxT/SNO_CS"/>
</dbReference>
<dbReference type="GO" id="GO:0036381">
    <property type="term" value="F:pyridoxal 5'-phosphate synthase (glutamine hydrolysing) activity"/>
    <property type="evidence" value="ECO:0007669"/>
    <property type="project" value="UniProtKB-UniRule"/>
</dbReference>
<dbReference type="Pfam" id="PF01174">
    <property type="entry name" value="SNO"/>
    <property type="match status" value="1"/>
</dbReference>
<evidence type="ECO:0000256" key="12">
    <source>
        <dbReference type="PIRSR" id="PIRSR005639-2"/>
    </source>
</evidence>
<dbReference type="PROSITE" id="PS51273">
    <property type="entry name" value="GATASE_TYPE_1"/>
    <property type="match status" value="1"/>
</dbReference>
<dbReference type="PANTHER" id="PTHR31559">
    <property type="entry name" value="PYRIDOXAL 5'-PHOSPHATE SYNTHASE SUBUNIT SNO"/>
    <property type="match status" value="1"/>
</dbReference>
<evidence type="ECO:0000256" key="1">
    <source>
        <dbReference type="ARBA" id="ARBA00008345"/>
    </source>
</evidence>
<feature type="binding site" evidence="10 12">
    <location>
        <begin position="137"/>
        <end position="138"/>
    </location>
    <ligand>
        <name>L-glutamine</name>
        <dbReference type="ChEBI" id="CHEBI:58359"/>
    </ligand>
</feature>
<dbReference type="GO" id="GO:0004359">
    <property type="term" value="F:glutaminase activity"/>
    <property type="evidence" value="ECO:0007669"/>
    <property type="project" value="UniProtKB-UniRule"/>
</dbReference>
<sequence length="197" mass="21877">MKIGILAIQGDFELHARKILETGNEYLLVKKATQLDEIDGIILPGGESTTITKILGRYALDEILRERIENGLPVFATCAGLIMLAKRFEGSEREVTPLGVLDITVRRNAYGRQRESFEAPLKLTLNGNEVEITGVFIRAPKIVEVGKEVQVLGSFEGSPVIVRQGNILAMTFHPELAEGTEIYDYFLKLAKGRKQHV</sequence>
<dbReference type="SUPFAM" id="SSF52317">
    <property type="entry name" value="Class I glutamine amidotransferase-like"/>
    <property type="match status" value="1"/>
</dbReference>
<comment type="catalytic activity">
    <reaction evidence="6 10">
        <text>aldehydo-D-ribose 5-phosphate + D-glyceraldehyde 3-phosphate + L-glutamine = pyridoxal 5'-phosphate + L-glutamate + phosphate + 3 H2O + H(+)</text>
        <dbReference type="Rhea" id="RHEA:31507"/>
        <dbReference type="ChEBI" id="CHEBI:15377"/>
        <dbReference type="ChEBI" id="CHEBI:15378"/>
        <dbReference type="ChEBI" id="CHEBI:29985"/>
        <dbReference type="ChEBI" id="CHEBI:43474"/>
        <dbReference type="ChEBI" id="CHEBI:58273"/>
        <dbReference type="ChEBI" id="CHEBI:58359"/>
        <dbReference type="ChEBI" id="CHEBI:59776"/>
        <dbReference type="ChEBI" id="CHEBI:597326"/>
        <dbReference type="EC" id="4.3.3.6"/>
    </reaction>
</comment>
<dbReference type="AlphaFoldDB" id="A0A7V3KPK0"/>
<dbReference type="EC" id="3.5.1.2" evidence="10"/>
<keyword evidence="5 10" id="KW-0456">Lyase</keyword>
<evidence type="ECO:0000256" key="4">
    <source>
        <dbReference type="ARBA" id="ARBA00022962"/>
    </source>
</evidence>
<dbReference type="GO" id="GO:1903600">
    <property type="term" value="C:glutaminase complex"/>
    <property type="evidence" value="ECO:0007669"/>
    <property type="project" value="TreeGrafter"/>
</dbReference>
<comment type="similarity">
    <text evidence="1 10">Belongs to the glutaminase PdxT/SNO family.</text>
</comment>
<dbReference type="PROSITE" id="PS51130">
    <property type="entry name" value="PDXT_SNO_2"/>
    <property type="match status" value="1"/>
</dbReference>
<dbReference type="GO" id="GO:0005829">
    <property type="term" value="C:cytosol"/>
    <property type="evidence" value="ECO:0007669"/>
    <property type="project" value="TreeGrafter"/>
</dbReference>
<keyword evidence="2 10" id="KW-0378">Hydrolase</keyword>
<feature type="binding site" evidence="10 12">
    <location>
        <begin position="46"/>
        <end position="48"/>
    </location>
    <ligand>
        <name>L-glutamine</name>
        <dbReference type="ChEBI" id="CHEBI:58359"/>
    </ligand>
</feature>
<dbReference type="PANTHER" id="PTHR31559:SF0">
    <property type="entry name" value="PYRIDOXAL 5'-PHOSPHATE SYNTHASE SUBUNIT SNO1-RELATED"/>
    <property type="match status" value="1"/>
</dbReference>
<organism evidence="13">
    <name type="scientific">candidate division WOR-3 bacterium</name>
    <dbReference type="NCBI Taxonomy" id="2052148"/>
    <lineage>
        <taxon>Bacteria</taxon>
        <taxon>Bacteria division WOR-3</taxon>
    </lineage>
</organism>
<evidence type="ECO:0000256" key="11">
    <source>
        <dbReference type="PIRSR" id="PIRSR005639-1"/>
    </source>
</evidence>
<proteinExistence type="inferred from homology"/>
<dbReference type="UniPathway" id="UPA00245"/>
<evidence type="ECO:0000256" key="6">
    <source>
        <dbReference type="ARBA" id="ARBA00047992"/>
    </source>
</evidence>
<evidence type="ECO:0000313" key="13">
    <source>
        <dbReference type="EMBL" id="HGB36480.1"/>
    </source>
</evidence>
<evidence type="ECO:0000256" key="7">
    <source>
        <dbReference type="ARBA" id="ARBA00049534"/>
    </source>
</evidence>
<dbReference type="PIRSF" id="PIRSF005639">
    <property type="entry name" value="Glut_amidoT_SNO"/>
    <property type="match status" value="1"/>
</dbReference>
<keyword evidence="3 10" id="KW-0663">Pyridoxal phosphate</keyword>
<dbReference type="InterPro" id="IPR029062">
    <property type="entry name" value="Class_I_gatase-like"/>
</dbReference>
<keyword evidence="4 10" id="KW-0315">Glutamine amidotransferase</keyword>
<comment type="caution">
    <text evidence="13">The sequence shown here is derived from an EMBL/GenBank/DDBJ whole genome shotgun (WGS) entry which is preliminary data.</text>
</comment>
<dbReference type="PROSITE" id="PS01236">
    <property type="entry name" value="PDXT_SNO_1"/>
    <property type="match status" value="1"/>
</dbReference>
<feature type="active site" description="Charge relay system" evidence="10 11">
    <location>
        <position position="173"/>
    </location>
</feature>
<comment type="pathway">
    <text evidence="10">Cofactor biosynthesis; pyridoxal 5'-phosphate biosynthesis.</text>
</comment>